<dbReference type="Gramene" id="ORUFI10G07940.1">
    <property type="protein sequence ID" value="ORUFI10G07940.1"/>
    <property type="gene ID" value="ORUFI10G07940"/>
</dbReference>
<protein>
    <submittedName>
        <fullName evidence="2">Uncharacterized protein</fullName>
    </submittedName>
</protein>
<evidence type="ECO:0000313" key="2">
    <source>
        <dbReference type="EnsemblPlants" id="ORUFI10G07940.1"/>
    </source>
</evidence>
<name>A0A0E0QY71_ORYRU</name>
<organism evidence="2 3">
    <name type="scientific">Oryza rufipogon</name>
    <name type="common">Brownbeard rice</name>
    <name type="synonym">Asian wild rice</name>
    <dbReference type="NCBI Taxonomy" id="4529"/>
    <lineage>
        <taxon>Eukaryota</taxon>
        <taxon>Viridiplantae</taxon>
        <taxon>Streptophyta</taxon>
        <taxon>Embryophyta</taxon>
        <taxon>Tracheophyta</taxon>
        <taxon>Spermatophyta</taxon>
        <taxon>Magnoliopsida</taxon>
        <taxon>Liliopsida</taxon>
        <taxon>Poales</taxon>
        <taxon>Poaceae</taxon>
        <taxon>BOP clade</taxon>
        <taxon>Oryzoideae</taxon>
        <taxon>Oryzeae</taxon>
        <taxon>Oryzinae</taxon>
        <taxon>Oryza</taxon>
    </lineage>
</organism>
<reference evidence="2" key="2">
    <citation type="submission" date="2015-06" db="UniProtKB">
        <authorList>
            <consortium name="EnsemblPlants"/>
        </authorList>
    </citation>
    <scope>IDENTIFICATION</scope>
</reference>
<keyword evidence="3" id="KW-1185">Reference proteome</keyword>
<accession>A0A0E0QY71</accession>
<dbReference type="Proteomes" id="UP000008022">
    <property type="component" value="Unassembled WGS sequence"/>
</dbReference>
<dbReference type="OMA" id="ANPPCPM"/>
<dbReference type="EnsemblPlants" id="ORUFI10G07940.1">
    <property type="protein sequence ID" value="ORUFI10G07940.1"/>
    <property type="gene ID" value="ORUFI10G07940"/>
</dbReference>
<evidence type="ECO:0000313" key="3">
    <source>
        <dbReference type="Proteomes" id="UP000008022"/>
    </source>
</evidence>
<dbReference type="HOGENOM" id="CLU_2692082_0_0_1"/>
<evidence type="ECO:0000256" key="1">
    <source>
        <dbReference type="SAM" id="MobiDB-lite"/>
    </source>
</evidence>
<proteinExistence type="predicted"/>
<sequence length="74" mass="7033">MGNDVGVEAVEAPSTTQRGALARQLRASTAASSVGASAAVQEGYGGGGATQSVAGLANPLCLMGGSAPGGRMRA</sequence>
<dbReference type="AlphaFoldDB" id="A0A0E0QY71"/>
<reference evidence="3" key="1">
    <citation type="submission" date="2013-06" db="EMBL/GenBank/DDBJ databases">
        <authorList>
            <person name="Zhao Q."/>
        </authorList>
    </citation>
    <scope>NUCLEOTIDE SEQUENCE</scope>
    <source>
        <strain evidence="3">cv. W1943</strain>
    </source>
</reference>
<feature type="region of interest" description="Disordered" evidence="1">
    <location>
        <begin position="1"/>
        <end position="23"/>
    </location>
</feature>